<evidence type="ECO:0000313" key="1">
    <source>
        <dbReference type="EMBL" id="MEQ2167652.1"/>
    </source>
</evidence>
<gene>
    <name evidence="1" type="ORF">GOODEAATRI_006252</name>
</gene>
<comment type="caution">
    <text evidence="1">The sequence shown here is derived from an EMBL/GenBank/DDBJ whole genome shotgun (WGS) entry which is preliminary data.</text>
</comment>
<dbReference type="Proteomes" id="UP001476798">
    <property type="component" value="Unassembled WGS sequence"/>
</dbReference>
<dbReference type="InterPro" id="IPR007145">
    <property type="entry name" value="MAP65_Ase1_PRC1"/>
</dbReference>
<proteinExistence type="predicted"/>
<dbReference type="PANTHER" id="PTHR19321">
    <property type="entry name" value="PROTEIN REGULATOR OF CYTOKINESIS 1 PRC1-RELATED"/>
    <property type="match status" value="1"/>
</dbReference>
<dbReference type="PANTHER" id="PTHR19321:SF1">
    <property type="entry name" value="PROTEIN REGULATOR OF CYTOKINESIS 1"/>
    <property type="match status" value="1"/>
</dbReference>
<dbReference type="EMBL" id="JAHRIO010030281">
    <property type="protein sequence ID" value="MEQ2167652.1"/>
    <property type="molecule type" value="Genomic_DNA"/>
</dbReference>
<sequence length="135" mass="15658">MELSLFAIKQESPTADEEGCTILQMEKSCRTRVEVMKGHKNQRMEELKGLAAKDCELCDIMCTTPFSIDQNSLQAEVQRLEVLKMHSMKSVIEAIRVEIAVLWKKCFYSDEQQQAFNAYHDGKWIWFGYEALMLI</sequence>
<dbReference type="Pfam" id="PF03999">
    <property type="entry name" value="MAP65_ASE1"/>
    <property type="match status" value="1"/>
</dbReference>
<reference evidence="1 2" key="1">
    <citation type="submission" date="2021-06" db="EMBL/GenBank/DDBJ databases">
        <authorList>
            <person name="Palmer J.M."/>
        </authorList>
    </citation>
    <scope>NUCLEOTIDE SEQUENCE [LARGE SCALE GENOMIC DNA]</scope>
    <source>
        <strain evidence="1 2">GA_2019</strain>
        <tissue evidence="1">Muscle</tissue>
    </source>
</reference>
<organism evidence="1 2">
    <name type="scientific">Goodea atripinnis</name>
    <dbReference type="NCBI Taxonomy" id="208336"/>
    <lineage>
        <taxon>Eukaryota</taxon>
        <taxon>Metazoa</taxon>
        <taxon>Chordata</taxon>
        <taxon>Craniata</taxon>
        <taxon>Vertebrata</taxon>
        <taxon>Euteleostomi</taxon>
        <taxon>Actinopterygii</taxon>
        <taxon>Neopterygii</taxon>
        <taxon>Teleostei</taxon>
        <taxon>Neoteleostei</taxon>
        <taxon>Acanthomorphata</taxon>
        <taxon>Ovalentaria</taxon>
        <taxon>Atherinomorphae</taxon>
        <taxon>Cyprinodontiformes</taxon>
        <taxon>Goodeidae</taxon>
        <taxon>Goodea</taxon>
    </lineage>
</organism>
<protein>
    <submittedName>
        <fullName evidence="1">Uncharacterized protein</fullName>
    </submittedName>
</protein>
<evidence type="ECO:0000313" key="2">
    <source>
        <dbReference type="Proteomes" id="UP001476798"/>
    </source>
</evidence>
<accession>A0ABV0NBK7</accession>
<keyword evidence="2" id="KW-1185">Reference proteome</keyword>
<name>A0ABV0NBK7_9TELE</name>